<name>A0A3B0X1J9_9ZZZZ</name>
<dbReference type="Pfam" id="PF01435">
    <property type="entry name" value="Peptidase_M48"/>
    <property type="match status" value="1"/>
</dbReference>
<dbReference type="GO" id="GO:0046872">
    <property type="term" value="F:metal ion binding"/>
    <property type="evidence" value="ECO:0007669"/>
    <property type="project" value="UniProtKB-KW"/>
</dbReference>
<keyword evidence="5" id="KW-0862">Zinc</keyword>
<evidence type="ECO:0000256" key="1">
    <source>
        <dbReference type="ARBA" id="ARBA00001947"/>
    </source>
</evidence>
<proteinExistence type="predicted"/>
<evidence type="ECO:0000256" key="6">
    <source>
        <dbReference type="ARBA" id="ARBA00023049"/>
    </source>
</evidence>
<comment type="cofactor">
    <cofactor evidence="1">
        <name>Zn(2+)</name>
        <dbReference type="ChEBI" id="CHEBI:29105"/>
    </cofactor>
</comment>
<keyword evidence="3" id="KW-0479">Metal-binding</keyword>
<dbReference type="PANTHER" id="PTHR22726:SF1">
    <property type="entry name" value="METALLOENDOPEPTIDASE OMA1, MITOCHONDRIAL"/>
    <property type="match status" value="1"/>
</dbReference>
<evidence type="ECO:0000313" key="8">
    <source>
        <dbReference type="EMBL" id="VAW55369.1"/>
    </source>
</evidence>
<dbReference type="Gene3D" id="3.30.2010.10">
    <property type="entry name" value="Metalloproteases ('zincins'), catalytic domain"/>
    <property type="match status" value="1"/>
</dbReference>
<evidence type="ECO:0000259" key="7">
    <source>
        <dbReference type="Pfam" id="PF01435"/>
    </source>
</evidence>
<dbReference type="EMBL" id="UOFE01000048">
    <property type="protein sequence ID" value="VAW55369.1"/>
    <property type="molecule type" value="Genomic_DNA"/>
</dbReference>
<evidence type="ECO:0000256" key="5">
    <source>
        <dbReference type="ARBA" id="ARBA00022833"/>
    </source>
</evidence>
<dbReference type="GO" id="GO:0051603">
    <property type="term" value="P:proteolysis involved in protein catabolic process"/>
    <property type="evidence" value="ECO:0007669"/>
    <property type="project" value="TreeGrafter"/>
</dbReference>
<accession>A0A3B0X1J9</accession>
<gene>
    <name evidence="8" type="ORF">MNBD_GAMMA05-2433</name>
</gene>
<dbReference type="Gene3D" id="1.25.40.10">
    <property type="entry name" value="Tetratricopeptide repeat domain"/>
    <property type="match status" value="1"/>
</dbReference>
<organism evidence="8">
    <name type="scientific">hydrothermal vent metagenome</name>
    <dbReference type="NCBI Taxonomy" id="652676"/>
    <lineage>
        <taxon>unclassified sequences</taxon>
        <taxon>metagenomes</taxon>
        <taxon>ecological metagenomes</taxon>
    </lineage>
</organism>
<evidence type="ECO:0000256" key="4">
    <source>
        <dbReference type="ARBA" id="ARBA00022801"/>
    </source>
</evidence>
<dbReference type="SUPFAM" id="SSF48452">
    <property type="entry name" value="TPR-like"/>
    <property type="match status" value="1"/>
</dbReference>
<keyword evidence="6" id="KW-0482">Metalloprotease</keyword>
<sequence length="455" mass="50188">MLMTSASISYADLPDLGDPTLESFSSKDERQLGLAFYRSLRANLPFVEDLQINYYLTSLGQRLASRSDAAGNPFHFFIIKAPTINAFAGPAAYIGIHTQLILEAKNESQLAGVLAHEVAHVSQRHLARAFDNSGNSTALTIATLLAAILVGSQDSRAGQAVLLSGIAGSAQSSINFTRSNEYEADRVGIGILADTGINPEGMVEFFEILLNQSPDGGIEYLRTHPLNTNRVSEAKNRLIKKNEKLPKDNLDFQFTKARLIVLLSNQPQYYLDDNVVGHSMIGQYQKALAAIRTQQADIAITILSRYTEKHQHPWLRLALAEAYTSKNDDKKALEILSSLARLYPGYLPVSMAYVQALNNNNLPDKSITVLKKQLQTDDFGVIYKALAKAYYANGQTSAALEATGNQYARQGYIELAIQQFDNALDQKNLSPSTTQRLEAAKKELKTAIKEYENQH</sequence>
<reference evidence="8" key="1">
    <citation type="submission" date="2018-06" db="EMBL/GenBank/DDBJ databases">
        <authorList>
            <person name="Zhirakovskaya E."/>
        </authorList>
    </citation>
    <scope>NUCLEOTIDE SEQUENCE</scope>
</reference>
<dbReference type="InterPro" id="IPR051156">
    <property type="entry name" value="Mito/Outer_Membr_Metalloprot"/>
</dbReference>
<dbReference type="PANTHER" id="PTHR22726">
    <property type="entry name" value="METALLOENDOPEPTIDASE OMA1"/>
    <property type="match status" value="1"/>
</dbReference>
<protein>
    <recommendedName>
        <fullName evidence="7">Peptidase M48 domain-containing protein</fullName>
    </recommendedName>
</protein>
<keyword evidence="2" id="KW-0645">Protease</keyword>
<dbReference type="GO" id="GO:0016020">
    <property type="term" value="C:membrane"/>
    <property type="evidence" value="ECO:0007669"/>
    <property type="project" value="TreeGrafter"/>
</dbReference>
<dbReference type="InterPro" id="IPR001915">
    <property type="entry name" value="Peptidase_M48"/>
</dbReference>
<dbReference type="AlphaFoldDB" id="A0A3B0X1J9"/>
<dbReference type="InterPro" id="IPR011990">
    <property type="entry name" value="TPR-like_helical_dom_sf"/>
</dbReference>
<keyword evidence="4" id="KW-0378">Hydrolase</keyword>
<dbReference type="GO" id="GO:0004222">
    <property type="term" value="F:metalloendopeptidase activity"/>
    <property type="evidence" value="ECO:0007669"/>
    <property type="project" value="InterPro"/>
</dbReference>
<evidence type="ECO:0000256" key="3">
    <source>
        <dbReference type="ARBA" id="ARBA00022723"/>
    </source>
</evidence>
<feature type="domain" description="Peptidase M48" evidence="7">
    <location>
        <begin position="54"/>
        <end position="237"/>
    </location>
</feature>
<evidence type="ECO:0000256" key="2">
    <source>
        <dbReference type="ARBA" id="ARBA00022670"/>
    </source>
</evidence>